<sequence>MKDSLAALEESLAYMFELQTRETGTYINSEVQTLKETLEKYKDGSASLSQLIVVLKQALPVIGNYVDGYIVKFRMEAVAEENGMYIVWDTPDKRKRTYPHFNYGAGDSTAESASDFTSWLSSLSGLEFSHLDKRKQVDILLNHRSEMEFMTKLREYLVEHPDFLCNFILESHEIFIEIITTRVGFQLNNEDIAKAIVHHSTAILNNLPEPQDQVASFIEFWDSHLSVTGRSVARLFNDNEARTELEKLEIFQISDADELGFTF</sequence>
<accession>A0A0W0VRV1</accession>
<dbReference type="eggNOG" id="ENOG5032B1W">
    <property type="taxonomic scope" value="Bacteria"/>
</dbReference>
<evidence type="ECO:0000313" key="2">
    <source>
        <dbReference type="Proteomes" id="UP000054869"/>
    </source>
</evidence>
<evidence type="ECO:0000313" key="1">
    <source>
        <dbReference type="EMBL" id="KTD22834.1"/>
    </source>
</evidence>
<reference evidence="1 2" key="1">
    <citation type="submission" date="2015-11" db="EMBL/GenBank/DDBJ databases">
        <title>Genomic analysis of 38 Legionella species identifies large and diverse effector repertoires.</title>
        <authorList>
            <person name="Burstein D."/>
            <person name="Amaro F."/>
            <person name="Zusman T."/>
            <person name="Lifshitz Z."/>
            <person name="Cohen O."/>
            <person name="Gilbert J.A."/>
            <person name="Pupko T."/>
            <person name="Shuman H.A."/>
            <person name="Segal G."/>
        </authorList>
    </citation>
    <scope>NUCLEOTIDE SEQUENCE [LARGE SCALE GENOMIC DNA]</scope>
    <source>
        <strain evidence="1 2">ATCC 49751</strain>
    </source>
</reference>
<name>A0A0W0VRV1_9GAMM</name>
<gene>
    <name evidence="1" type="ORF">Llan_1075</name>
</gene>
<dbReference type="RefSeq" id="WP_028374202.1">
    <property type="nucleotide sequence ID" value="NZ_CAAAJD010000013.1"/>
</dbReference>
<dbReference type="AlphaFoldDB" id="A0A0W0VRV1"/>
<dbReference type="PATRIC" id="fig|45067.4.peg.1125"/>
<proteinExistence type="predicted"/>
<comment type="caution">
    <text evidence="1">The sequence shown here is derived from an EMBL/GenBank/DDBJ whole genome shotgun (WGS) entry which is preliminary data.</text>
</comment>
<keyword evidence="2" id="KW-1185">Reference proteome</keyword>
<dbReference type="OrthoDB" id="5651381at2"/>
<protein>
    <submittedName>
        <fullName evidence="1">Uncharacterized protein</fullName>
    </submittedName>
</protein>
<organism evidence="1 2">
    <name type="scientific">Legionella lansingensis</name>
    <dbReference type="NCBI Taxonomy" id="45067"/>
    <lineage>
        <taxon>Bacteria</taxon>
        <taxon>Pseudomonadati</taxon>
        <taxon>Pseudomonadota</taxon>
        <taxon>Gammaproteobacteria</taxon>
        <taxon>Legionellales</taxon>
        <taxon>Legionellaceae</taxon>
        <taxon>Legionella</taxon>
    </lineage>
</organism>
<dbReference type="Proteomes" id="UP000054869">
    <property type="component" value="Unassembled WGS sequence"/>
</dbReference>
<dbReference type="EMBL" id="LNYI01000021">
    <property type="protein sequence ID" value="KTD22834.1"/>
    <property type="molecule type" value="Genomic_DNA"/>
</dbReference>